<name>A0A0A7FZU5_9CLOT</name>
<feature type="transmembrane region" description="Helical" evidence="8">
    <location>
        <begin position="30"/>
        <end position="48"/>
    </location>
</feature>
<reference evidence="9 10" key="1">
    <citation type="journal article" date="2015" name="Infect. Genet. Evol.">
        <title>Genomic sequences of six botulinum neurotoxin-producing strains representing three clostridial species illustrate the mobility and diversity of botulinum neurotoxin genes.</title>
        <authorList>
            <person name="Smith T.J."/>
            <person name="Hill K.K."/>
            <person name="Xie G."/>
            <person name="Foley B.T."/>
            <person name="Williamson C.H."/>
            <person name="Foster J.T."/>
            <person name="Johnson S.L."/>
            <person name="Chertkov O."/>
            <person name="Teshima H."/>
            <person name="Gibbons H.S."/>
            <person name="Johnsky L.A."/>
            <person name="Karavis M.A."/>
            <person name="Smith L.A."/>
        </authorList>
    </citation>
    <scope>NUCLEOTIDE SEQUENCE [LARGE SCALE GENOMIC DNA]</scope>
    <source>
        <strain evidence="9">Sullivan</strain>
    </source>
</reference>
<accession>A0A0A7FZU5</accession>
<sequence length="249" mass="27274">MEGLEEREELNEALGVEDINDFKDGFKKGIPIALGYISVSITFGMIAARGGMDPLMAVMISMTNLTSAGQFAGIDLIFNSATFFEIALTTFIINIRYMLMSLSLAQKFKKGITKKEKYIVAFGVTDETFTVASLEEKKLSFKYMLGLIIPPYFGWALGTFIGAISTSFMGEKLQDSLGIALYGMFIALIVPEMKKSKPILIVVLIAAFISALFKYVKFLNVISEGFVLIIASLVAAVICAKLFPIEGED</sequence>
<dbReference type="EMBL" id="CP006905">
    <property type="protein sequence ID" value="AIY84326.1"/>
    <property type="molecule type" value="Genomic_DNA"/>
</dbReference>
<dbReference type="KEGG" id="cbv:U729_2979"/>
<evidence type="ECO:0000256" key="5">
    <source>
        <dbReference type="ARBA" id="ARBA00022692"/>
    </source>
</evidence>
<dbReference type="InterPro" id="IPR011606">
    <property type="entry name" value="Brnchd-chn_aa_trnsp_permease"/>
</dbReference>
<evidence type="ECO:0000313" key="9">
    <source>
        <dbReference type="EMBL" id="AIY84326.1"/>
    </source>
</evidence>
<keyword evidence="6 8" id="KW-1133">Transmembrane helix</keyword>
<keyword evidence="5 8" id="KW-0812">Transmembrane</keyword>
<dbReference type="AlphaFoldDB" id="A0A0A7FZU5"/>
<evidence type="ECO:0000256" key="8">
    <source>
        <dbReference type="SAM" id="Phobius"/>
    </source>
</evidence>
<evidence type="ECO:0000256" key="1">
    <source>
        <dbReference type="ARBA" id="ARBA00004651"/>
    </source>
</evidence>
<dbReference type="PANTHER" id="PTHR34979:SF1">
    <property type="entry name" value="INNER MEMBRANE PROTEIN YGAZ"/>
    <property type="match status" value="1"/>
</dbReference>
<feature type="transmembrane region" description="Helical" evidence="8">
    <location>
        <begin position="176"/>
        <end position="192"/>
    </location>
</feature>
<feature type="transmembrane region" description="Helical" evidence="8">
    <location>
        <begin position="222"/>
        <end position="243"/>
    </location>
</feature>
<comment type="subcellular location">
    <subcellularLocation>
        <location evidence="1">Cell membrane</location>
        <topology evidence="1">Multi-pass membrane protein</topology>
    </subcellularLocation>
</comment>
<organism evidence="9 10">
    <name type="scientific">Clostridium baratii str. Sullivan</name>
    <dbReference type="NCBI Taxonomy" id="1415775"/>
    <lineage>
        <taxon>Bacteria</taxon>
        <taxon>Bacillati</taxon>
        <taxon>Bacillota</taxon>
        <taxon>Clostridia</taxon>
        <taxon>Eubacteriales</taxon>
        <taxon>Clostridiaceae</taxon>
        <taxon>Clostridium</taxon>
    </lineage>
</organism>
<gene>
    <name evidence="9" type="ORF">U729_2979</name>
</gene>
<evidence type="ECO:0000256" key="4">
    <source>
        <dbReference type="ARBA" id="ARBA00022475"/>
    </source>
</evidence>
<keyword evidence="7 8" id="KW-0472">Membrane</keyword>
<dbReference type="GO" id="GO:0005886">
    <property type="term" value="C:plasma membrane"/>
    <property type="evidence" value="ECO:0007669"/>
    <property type="project" value="UniProtKB-SubCell"/>
</dbReference>
<dbReference type="OrthoDB" id="3177005at2"/>
<proteinExistence type="inferred from homology"/>
<dbReference type="Pfam" id="PF03591">
    <property type="entry name" value="AzlC"/>
    <property type="match status" value="1"/>
</dbReference>
<dbReference type="PANTHER" id="PTHR34979">
    <property type="entry name" value="INNER MEMBRANE PROTEIN YGAZ"/>
    <property type="match status" value="1"/>
</dbReference>
<evidence type="ECO:0000256" key="3">
    <source>
        <dbReference type="ARBA" id="ARBA00022448"/>
    </source>
</evidence>
<dbReference type="HOGENOM" id="CLU_065777_3_2_9"/>
<keyword evidence="10" id="KW-1185">Reference proteome</keyword>
<keyword evidence="4" id="KW-1003">Cell membrane</keyword>
<feature type="transmembrane region" description="Helical" evidence="8">
    <location>
        <begin position="199"/>
        <end position="216"/>
    </location>
</feature>
<protein>
    <submittedName>
        <fullName evidence="9">AzlC family protein</fullName>
    </submittedName>
</protein>
<keyword evidence="3" id="KW-0813">Transport</keyword>
<dbReference type="GO" id="GO:1903785">
    <property type="term" value="P:L-valine transmembrane transport"/>
    <property type="evidence" value="ECO:0007669"/>
    <property type="project" value="TreeGrafter"/>
</dbReference>
<dbReference type="RefSeq" id="WP_039316349.1">
    <property type="nucleotide sequence ID" value="NZ_CP006905.1"/>
</dbReference>
<evidence type="ECO:0000256" key="2">
    <source>
        <dbReference type="ARBA" id="ARBA00010735"/>
    </source>
</evidence>
<dbReference type="Proteomes" id="UP000030635">
    <property type="component" value="Chromosome"/>
</dbReference>
<dbReference type="eggNOG" id="COG1296">
    <property type="taxonomic scope" value="Bacteria"/>
</dbReference>
<dbReference type="STRING" id="1561.NPD11_59"/>
<evidence type="ECO:0000256" key="6">
    <source>
        <dbReference type="ARBA" id="ARBA00022989"/>
    </source>
</evidence>
<feature type="transmembrane region" description="Helical" evidence="8">
    <location>
        <begin position="143"/>
        <end position="164"/>
    </location>
</feature>
<evidence type="ECO:0000313" key="10">
    <source>
        <dbReference type="Proteomes" id="UP000030635"/>
    </source>
</evidence>
<comment type="similarity">
    <text evidence="2">Belongs to the AzlC family.</text>
</comment>
<evidence type="ECO:0000256" key="7">
    <source>
        <dbReference type="ARBA" id="ARBA00023136"/>
    </source>
</evidence>